<feature type="chain" id="PRO_5023077983" evidence="3">
    <location>
        <begin position="38"/>
        <end position="386"/>
    </location>
</feature>
<dbReference type="Pfam" id="PF25917">
    <property type="entry name" value="BSH_RND"/>
    <property type="match status" value="1"/>
</dbReference>
<organism evidence="7 8">
    <name type="scientific">Pseudomonas fluorescens</name>
    <dbReference type="NCBI Taxonomy" id="294"/>
    <lineage>
        <taxon>Bacteria</taxon>
        <taxon>Pseudomonadati</taxon>
        <taxon>Pseudomonadota</taxon>
        <taxon>Gammaproteobacteria</taxon>
        <taxon>Pseudomonadales</taxon>
        <taxon>Pseudomonadaceae</taxon>
        <taxon>Pseudomonas</taxon>
    </lineage>
</organism>
<dbReference type="FunFam" id="2.40.30.170:FF:000010">
    <property type="entry name" value="Efflux RND transporter periplasmic adaptor subunit"/>
    <property type="match status" value="1"/>
</dbReference>
<feature type="domain" description="Multidrug resistance protein MdtA-like barrel-sandwich hybrid" evidence="4">
    <location>
        <begin position="80"/>
        <end position="206"/>
    </location>
</feature>
<dbReference type="Gene3D" id="2.40.50.100">
    <property type="match status" value="1"/>
</dbReference>
<protein>
    <submittedName>
        <fullName evidence="7">Multidrug resistance protein MdtA</fullName>
    </submittedName>
</protein>
<dbReference type="Pfam" id="PF25954">
    <property type="entry name" value="Beta-barrel_RND_2"/>
    <property type="match status" value="1"/>
</dbReference>
<dbReference type="GO" id="GO:0015562">
    <property type="term" value="F:efflux transmembrane transporter activity"/>
    <property type="evidence" value="ECO:0007669"/>
    <property type="project" value="TreeGrafter"/>
</dbReference>
<keyword evidence="2" id="KW-0175">Coiled coil</keyword>
<proteinExistence type="inferred from homology"/>
<dbReference type="Gene3D" id="1.10.287.470">
    <property type="entry name" value="Helix hairpin bin"/>
    <property type="match status" value="1"/>
</dbReference>
<sequence precursor="true">MNRTKSETKSLFAMHTKTTRALAIAACALILCAALYAAGNFKDTADTAGVTALTKVALATVEHGNASSSISAIAGLEAARQVQVPAEVGGRVTKISFTSGQAVAAGQLLLQLNDAPEQAERIRLQAQLRNAQTALARTRSLVAQNAATQEQLDDARAAHDMALGALRQNEALIAQKAIRAPFSGVVGIRRVHEGQYLNAGDAIVSLVDARTLHANFSLAEQSSPGLYVGQPVELLVDAYPGRSFQAKVSAIDPLIDRSRTVQVQATLTNPDSLLKAGMYASIQVALAETQPVLTIPETAVTYTAYGDTVFVAERNDQQMLVVKRVAVEAGERRDGRVEIDKGLREGDRVVTSGQLKLSDGMAVEEVTHDTLAAPDPLASDIAQVSP</sequence>
<dbReference type="AlphaFoldDB" id="A0A5E6QVH8"/>
<evidence type="ECO:0000256" key="3">
    <source>
        <dbReference type="SAM" id="SignalP"/>
    </source>
</evidence>
<evidence type="ECO:0000256" key="1">
    <source>
        <dbReference type="ARBA" id="ARBA00009477"/>
    </source>
</evidence>
<feature type="domain" description="CusB-like beta-barrel" evidence="5">
    <location>
        <begin position="215"/>
        <end position="285"/>
    </location>
</feature>
<evidence type="ECO:0000256" key="2">
    <source>
        <dbReference type="ARBA" id="ARBA00023054"/>
    </source>
</evidence>
<evidence type="ECO:0000313" key="7">
    <source>
        <dbReference type="EMBL" id="VVM60377.1"/>
    </source>
</evidence>
<feature type="signal peptide" evidence="3">
    <location>
        <begin position="1"/>
        <end position="37"/>
    </location>
</feature>
<feature type="domain" description="YknX-like C-terminal permuted SH3-like" evidence="6">
    <location>
        <begin position="292"/>
        <end position="364"/>
    </location>
</feature>
<dbReference type="GO" id="GO:1990281">
    <property type="term" value="C:efflux pump complex"/>
    <property type="evidence" value="ECO:0007669"/>
    <property type="project" value="TreeGrafter"/>
</dbReference>
<evidence type="ECO:0000259" key="6">
    <source>
        <dbReference type="Pfam" id="PF25989"/>
    </source>
</evidence>
<dbReference type="Gene3D" id="2.40.420.20">
    <property type="match status" value="1"/>
</dbReference>
<dbReference type="InterPro" id="IPR058625">
    <property type="entry name" value="MdtA-like_BSH"/>
</dbReference>
<accession>A0A5E6QVH8</accession>
<name>A0A5E6QVH8_PSEFL</name>
<dbReference type="InterPro" id="IPR006143">
    <property type="entry name" value="RND_pump_MFP"/>
</dbReference>
<keyword evidence="3" id="KW-0732">Signal</keyword>
<gene>
    <name evidence="7" type="primary">mdtA_2</name>
    <name evidence="7" type="ORF">PS631_01258</name>
</gene>
<dbReference type="InterPro" id="IPR058792">
    <property type="entry name" value="Beta-barrel_RND_2"/>
</dbReference>
<evidence type="ECO:0000259" key="4">
    <source>
        <dbReference type="Pfam" id="PF25917"/>
    </source>
</evidence>
<dbReference type="PANTHER" id="PTHR30469">
    <property type="entry name" value="MULTIDRUG RESISTANCE PROTEIN MDTA"/>
    <property type="match status" value="1"/>
</dbReference>
<dbReference type="NCBIfam" id="TIGR01730">
    <property type="entry name" value="RND_mfp"/>
    <property type="match status" value="1"/>
</dbReference>
<dbReference type="SUPFAM" id="SSF111369">
    <property type="entry name" value="HlyD-like secretion proteins"/>
    <property type="match status" value="1"/>
</dbReference>
<dbReference type="Gene3D" id="2.40.30.170">
    <property type="match status" value="1"/>
</dbReference>
<dbReference type="EMBL" id="CABVHF010000002">
    <property type="protein sequence ID" value="VVM60377.1"/>
    <property type="molecule type" value="Genomic_DNA"/>
</dbReference>
<dbReference type="InterPro" id="IPR058637">
    <property type="entry name" value="YknX-like_C"/>
</dbReference>
<comment type="similarity">
    <text evidence="1">Belongs to the membrane fusion protein (MFP) (TC 8.A.1) family.</text>
</comment>
<dbReference type="Pfam" id="PF25989">
    <property type="entry name" value="YknX_C"/>
    <property type="match status" value="1"/>
</dbReference>
<dbReference type="PANTHER" id="PTHR30469:SF29">
    <property type="entry name" value="BLR2860 PROTEIN"/>
    <property type="match status" value="1"/>
</dbReference>
<evidence type="ECO:0000259" key="5">
    <source>
        <dbReference type="Pfam" id="PF25954"/>
    </source>
</evidence>
<reference evidence="7 8" key="1">
    <citation type="submission" date="2019-09" db="EMBL/GenBank/DDBJ databases">
        <authorList>
            <person name="Chandra G."/>
            <person name="Truman W A."/>
        </authorList>
    </citation>
    <scope>NUCLEOTIDE SEQUENCE [LARGE SCALE GENOMIC DNA]</scope>
    <source>
        <strain evidence="7">PS631</strain>
    </source>
</reference>
<evidence type="ECO:0000313" key="8">
    <source>
        <dbReference type="Proteomes" id="UP000399692"/>
    </source>
</evidence>
<dbReference type="Proteomes" id="UP000399692">
    <property type="component" value="Unassembled WGS sequence"/>
</dbReference>